<sequence length="206" mass="23206">MSTHPFAASQLAIKCFALICAVALLHCWISASSTAEPMQPNWNDENPIPSLTVSRLSPDRQNQLVSVLTQNLNDLGAEPRNMAIVDMPPAQHEATAETVRLQLQQKFLSKHLLYLASEGGGHLYVFPLDDVLQNPRRIHTVLITVRPRRIAYPYNGRDIDFHNFDISFDVENRNIFMQRLLGADGANGGPVTHDLYNLFHNNILHF</sequence>
<name>A0A5C3EG88_9BASI</name>
<dbReference type="Proteomes" id="UP000324022">
    <property type="component" value="Unassembled WGS sequence"/>
</dbReference>
<evidence type="ECO:0000313" key="3">
    <source>
        <dbReference type="Proteomes" id="UP000324022"/>
    </source>
</evidence>
<gene>
    <name evidence="2" type="ORF">UTRI_06229</name>
</gene>
<dbReference type="EMBL" id="OOIN01000027">
    <property type="protein sequence ID" value="SPO29280.1"/>
    <property type="molecule type" value="Genomic_DNA"/>
</dbReference>
<feature type="signal peptide" evidence="1">
    <location>
        <begin position="1"/>
        <end position="35"/>
    </location>
</feature>
<reference evidence="2 3" key="1">
    <citation type="submission" date="2018-03" db="EMBL/GenBank/DDBJ databases">
        <authorList>
            <person name="Guldener U."/>
        </authorList>
    </citation>
    <scope>NUCLEOTIDE SEQUENCE [LARGE SCALE GENOMIC DNA]</scope>
    <source>
        <strain evidence="2 3">NBRC100155</strain>
    </source>
</reference>
<dbReference type="AlphaFoldDB" id="A0A5C3EG88"/>
<protein>
    <submittedName>
        <fullName evidence="2">Uncharacterized protein</fullName>
    </submittedName>
</protein>
<proteinExistence type="predicted"/>
<accession>A0A5C3EG88</accession>
<organism evidence="2 3">
    <name type="scientific">Ustilago trichophora</name>
    <dbReference type="NCBI Taxonomy" id="86804"/>
    <lineage>
        <taxon>Eukaryota</taxon>
        <taxon>Fungi</taxon>
        <taxon>Dikarya</taxon>
        <taxon>Basidiomycota</taxon>
        <taxon>Ustilaginomycotina</taxon>
        <taxon>Ustilaginomycetes</taxon>
        <taxon>Ustilaginales</taxon>
        <taxon>Ustilaginaceae</taxon>
        <taxon>Ustilago</taxon>
    </lineage>
</organism>
<keyword evidence="1" id="KW-0732">Signal</keyword>
<evidence type="ECO:0000313" key="2">
    <source>
        <dbReference type="EMBL" id="SPO29280.1"/>
    </source>
</evidence>
<keyword evidence="3" id="KW-1185">Reference proteome</keyword>
<feature type="chain" id="PRO_5023017582" evidence="1">
    <location>
        <begin position="36"/>
        <end position="206"/>
    </location>
</feature>
<evidence type="ECO:0000256" key="1">
    <source>
        <dbReference type="SAM" id="SignalP"/>
    </source>
</evidence>